<evidence type="ECO:0000313" key="3">
    <source>
        <dbReference type="Proteomes" id="UP000317318"/>
    </source>
</evidence>
<dbReference type="EMBL" id="CP036268">
    <property type="protein sequence ID" value="QDT39552.1"/>
    <property type="molecule type" value="Genomic_DNA"/>
</dbReference>
<dbReference type="AlphaFoldDB" id="A0A517R6T2"/>
<protein>
    <submittedName>
        <fullName evidence="2">Uncharacterized protein</fullName>
    </submittedName>
</protein>
<organism evidence="2 3">
    <name type="scientific">Stratiformator vulcanicus</name>
    <dbReference type="NCBI Taxonomy" id="2527980"/>
    <lineage>
        <taxon>Bacteria</taxon>
        <taxon>Pseudomonadati</taxon>
        <taxon>Planctomycetota</taxon>
        <taxon>Planctomycetia</taxon>
        <taxon>Planctomycetales</taxon>
        <taxon>Planctomycetaceae</taxon>
        <taxon>Stratiformator</taxon>
    </lineage>
</organism>
<keyword evidence="3" id="KW-1185">Reference proteome</keyword>
<gene>
    <name evidence="2" type="ORF">Pan189_39610</name>
</gene>
<feature type="region of interest" description="Disordered" evidence="1">
    <location>
        <begin position="135"/>
        <end position="159"/>
    </location>
</feature>
<name>A0A517R6T2_9PLAN</name>
<reference evidence="2 3" key="1">
    <citation type="submission" date="2019-02" db="EMBL/GenBank/DDBJ databases">
        <title>Deep-cultivation of Planctomycetes and their phenomic and genomic characterization uncovers novel biology.</title>
        <authorList>
            <person name="Wiegand S."/>
            <person name="Jogler M."/>
            <person name="Boedeker C."/>
            <person name="Pinto D."/>
            <person name="Vollmers J."/>
            <person name="Rivas-Marin E."/>
            <person name="Kohn T."/>
            <person name="Peeters S.H."/>
            <person name="Heuer A."/>
            <person name="Rast P."/>
            <person name="Oberbeckmann S."/>
            <person name="Bunk B."/>
            <person name="Jeske O."/>
            <person name="Meyerdierks A."/>
            <person name="Storesund J.E."/>
            <person name="Kallscheuer N."/>
            <person name="Luecker S."/>
            <person name="Lage O.M."/>
            <person name="Pohl T."/>
            <person name="Merkel B.J."/>
            <person name="Hornburger P."/>
            <person name="Mueller R.-W."/>
            <person name="Bruemmer F."/>
            <person name="Labrenz M."/>
            <person name="Spormann A.M."/>
            <person name="Op den Camp H."/>
            <person name="Overmann J."/>
            <person name="Amann R."/>
            <person name="Jetten M.S.M."/>
            <person name="Mascher T."/>
            <person name="Medema M.H."/>
            <person name="Devos D.P."/>
            <person name="Kaster A.-K."/>
            <person name="Ovreas L."/>
            <person name="Rohde M."/>
            <person name="Galperin M.Y."/>
            <person name="Jogler C."/>
        </authorList>
    </citation>
    <scope>NUCLEOTIDE SEQUENCE [LARGE SCALE GENOMIC DNA]</scope>
    <source>
        <strain evidence="2 3">Pan189</strain>
    </source>
</reference>
<feature type="compositionally biased region" description="Polar residues" evidence="1">
    <location>
        <begin position="143"/>
        <end position="157"/>
    </location>
</feature>
<evidence type="ECO:0000256" key="1">
    <source>
        <dbReference type="SAM" id="MobiDB-lite"/>
    </source>
</evidence>
<evidence type="ECO:0000313" key="2">
    <source>
        <dbReference type="EMBL" id="QDT39552.1"/>
    </source>
</evidence>
<dbReference type="KEGG" id="svp:Pan189_39610"/>
<accession>A0A517R6T2</accession>
<proteinExistence type="predicted"/>
<dbReference type="Proteomes" id="UP000317318">
    <property type="component" value="Chromosome"/>
</dbReference>
<sequence>MTPERAAHTANTNGSPVQSYQCWPRSHTVWKCSSGGNIARSPISKTASAVVSAVECDKGSGSAVGLTPYFSSRISRVRVALVREPSSSARDFTSPGETRQYSFTLRTGPRAETHASEMISCPGCLSTSTVGTRATSRFDRTRSSASRLGTSTENLSGASAAESPAIKGFEFRYETAAIRRCGRLELFIGRWRPRLRSAATGWRRIIARWVFAEL</sequence>